<accession>A0ABM1DYM4</accession>
<keyword evidence="2" id="KW-1185">Reference proteome</keyword>
<evidence type="ECO:0000256" key="1">
    <source>
        <dbReference type="SAM" id="MobiDB-lite"/>
    </source>
</evidence>
<dbReference type="SMART" id="SM00028">
    <property type="entry name" value="TPR"/>
    <property type="match status" value="3"/>
</dbReference>
<feature type="region of interest" description="Disordered" evidence="1">
    <location>
        <begin position="287"/>
        <end position="332"/>
    </location>
</feature>
<sequence>MSVKESLQLWDKAVNEYDKGEYNDALETFRKVPDRSAKIEFNIGSIQLTLGRCDGAVKAFDNCIDRDLYLAIAYFQRGVAFFKLQRYIEAYRNFETSNDRMRAHDLIDYTQLGMRYKFCAWEALYNTALTHAVMGQFSNSSSYLELALTLSLDERSTEKLHKAQDYVKRKQVFPLHELPTNSIFRPPKTMTSNLEKKDYLGKSEVVASMEKLPSRKPSPKSSPKPGRRDASTTQTTYHNPKDKPKIALADRTPQSYGSSSNASSPSKLPKVPPISAKPSVVPKAASLSVPATAGPAPERTAALSNGKGKVSSHSSGLNVSGSSSDSSHSVGKPVDKPVIVKVHYTYTCAVPVRPNANYATFHQQVAGKLQGANISLWYKKRKTSSLQRVSADRDMHELWDTACPSSFLTLWCYELIGEEAAEDGQTSVPLSTTEGAAMTQQQATNFQDIIAELAAKSRPAVDASSSSSSSELSLESSPSKSARNEGDVNRGGDKVGLRLAAEEAPAAWPCCEAESQPYSRLSDCSSMTQVSHVNNNHSGGSSFSVSDSESDLSLSGSSSAKGVANKVKFFNARQRVLASFRGSDAEMKQPEWQSNGSVLHGRLGNGDRYSIGDGSPVEGVSLGFPGQMNIKENPSARFEEENIDSIKEHLSQYSHQTESNHMVTVETHKLFVEGNQVKRLETRIENRVVSGDSNSRCNTPKFTDSKAVLENYESLKWVCSWIWHALAQLNSFFWCIWCLYRFFFNLQDFKQS</sequence>
<feature type="compositionally biased region" description="Low complexity" evidence="1">
    <location>
        <begin position="464"/>
        <end position="481"/>
    </location>
</feature>
<dbReference type="InterPro" id="IPR019734">
    <property type="entry name" value="TPR_rpt"/>
</dbReference>
<feature type="region of interest" description="Disordered" evidence="1">
    <location>
        <begin position="461"/>
        <end position="492"/>
    </location>
</feature>
<dbReference type="Proteomes" id="UP000695022">
    <property type="component" value="Unplaced"/>
</dbReference>
<feature type="compositionally biased region" description="Low complexity" evidence="1">
    <location>
        <begin position="255"/>
        <end position="266"/>
    </location>
</feature>
<dbReference type="InterPro" id="IPR051864">
    <property type="entry name" value="NCF2_NOXA1"/>
</dbReference>
<dbReference type="SUPFAM" id="SSF48452">
    <property type="entry name" value="TPR-like"/>
    <property type="match status" value="1"/>
</dbReference>
<feature type="compositionally biased region" description="Basic and acidic residues" evidence="1">
    <location>
        <begin position="482"/>
        <end position="492"/>
    </location>
</feature>
<evidence type="ECO:0000313" key="2">
    <source>
        <dbReference type="Proteomes" id="UP000695022"/>
    </source>
</evidence>
<dbReference type="GeneID" id="106807264"/>
<dbReference type="Gene3D" id="1.25.40.10">
    <property type="entry name" value="Tetratricopeptide repeat domain"/>
    <property type="match status" value="1"/>
</dbReference>
<organism evidence="2 3">
    <name type="scientific">Priapulus caudatus</name>
    <name type="common">Priapulid worm</name>
    <dbReference type="NCBI Taxonomy" id="37621"/>
    <lineage>
        <taxon>Eukaryota</taxon>
        <taxon>Metazoa</taxon>
        <taxon>Ecdysozoa</taxon>
        <taxon>Scalidophora</taxon>
        <taxon>Priapulida</taxon>
        <taxon>Priapulimorpha</taxon>
        <taxon>Priapulimorphida</taxon>
        <taxon>Priapulidae</taxon>
        <taxon>Priapulus</taxon>
    </lineage>
</organism>
<feature type="region of interest" description="Disordered" evidence="1">
    <location>
        <begin position="538"/>
        <end position="559"/>
    </location>
</feature>
<dbReference type="PANTHER" id="PTHR15175:SF0">
    <property type="entry name" value="SH3 DOMAIN-CONTAINING PROTEIN C23A1.17"/>
    <property type="match status" value="1"/>
</dbReference>
<dbReference type="PANTHER" id="PTHR15175">
    <property type="entry name" value="NEUTROPHIL CYTOSOLIC FACTOR 2, NEUTROPHIL NADPH OXIDASE FACTOR 2"/>
    <property type="match status" value="1"/>
</dbReference>
<reference evidence="3" key="1">
    <citation type="submission" date="2025-08" db="UniProtKB">
        <authorList>
            <consortium name="RefSeq"/>
        </authorList>
    </citation>
    <scope>IDENTIFICATION</scope>
</reference>
<protein>
    <submittedName>
        <fullName evidence="3">Neutrophil cytosol factor 2-like</fullName>
    </submittedName>
</protein>
<dbReference type="RefSeq" id="XP_014665045.1">
    <property type="nucleotide sequence ID" value="XM_014809559.1"/>
</dbReference>
<feature type="region of interest" description="Disordered" evidence="1">
    <location>
        <begin position="207"/>
        <end position="275"/>
    </location>
</feature>
<dbReference type="SUPFAM" id="SSF54277">
    <property type="entry name" value="CAD &amp; PB1 domains"/>
    <property type="match status" value="1"/>
</dbReference>
<name>A0ABM1DYM4_PRICU</name>
<gene>
    <name evidence="3" type="primary">LOC106807264</name>
</gene>
<dbReference type="InterPro" id="IPR011990">
    <property type="entry name" value="TPR-like_helical_dom_sf"/>
</dbReference>
<proteinExistence type="predicted"/>
<feature type="compositionally biased region" description="Low complexity" evidence="1">
    <location>
        <begin position="311"/>
        <end position="331"/>
    </location>
</feature>
<evidence type="ECO:0000313" key="3">
    <source>
        <dbReference type="RefSeq" id="XP_014665045.1"/>
    </source>
</evidence>
<dbReference type="Gene3D" id="3.10.20.90">
    <property type="entry name" value="Phosphatidylinositol 3-kinase Catalytic Subunit, Chain A, domain 1"/>
    <property type="match status" value="1"/>
</dbReference>